<gene>
    <name evidence="5" type="ORF">FKM52_16815</name>
</gene>
<feature type="active site" description="Proton donor/acceptor" evidence="2">
    <location>
        <position position="117"/>
    </location>
</feature>
<dbReference type="RefSeq" id="WP_141177312.1">
    <property type="nucleotide sequence ID" value="NZ_JBHUFX010000007.1"/>
</dbReference>
<proteinExistence type="predicted"/>
<organism evidence="5 6">
    <name type="scientific">Mixta tenebrionis</name>
    <dbReference type="NCBI Taxonomy" id="2562439"/>
    <lineage>
        <taxon>Bacteria</taxon>
        <taxon>Pseudomonadati</taxon>
        <taxon>Pseudomonadota</taxon>
        <taxon>Gammaproteobacteria</taxon>
        <taxon>Enterobacterales</taxon>
        <taxon>Erwiniaceae</taxon>
        <taxon>Mixta</taxon>
    </lineage>
</organism>
<dbReference type="InterPro" id="IPR029033">
    <property type="entry name" value="His_PPase_superfam"/>
</dbReference>
<evidence type="ECO:0000313" key="6">
    <source>
        <dbReference type="Proteomes" id="UP000319523"/>
    </source>
</evidence>
<dbReference type="Pfam" id="PF00300">
    <property type="entry name" value="His_Phos_1"/>
    <property type="match status" value="2"/>
</dbReference>
<dbReference type="GO" id="GO:0043456">
    <property type="term" value="P:regulation of pentose-phosphate shunt"/>
    <property type="evidence" value="ECO:0007669"/>
    <property type="project" value="TreeGrafter"/>
</dbReference>
<reference evidence="5 6" key="1">
    <citation type="submission" date="2019-06" db="EMBL/GenBank/DDBJ databases">
        <authorList>
            <person name="Yang Y."/>
        </authorList>
    </citation>
    <scope>NUCLEOTIDE SEQUENCE [LARGE SCALE GENOMIC DNA]</scope>
    <source>
        <strain evidence="5 6">BIT-26</strain>
    </source>
</reference>
<dbReference type="InterPro" id="IPR001345">
    <property type="entry name" value="PG/BPGM_mutase_AS"/>
</dbReference>
<feature type="binding site" evidence="3">
    <location>
        <begin position="40"/>
        <end position="47"/>
    </location>
    <ligand>
        <name>substrate</name>
    </ligand>
</feature>
<feature type="signal peptide" evidence="4">
    <location>
        <begin position="1"/>
        <end position="19"/>
    </location>
</feature>
<evidence type="ECO:0000256" key="4">
    <source>
        <dbReference type="SAM" id="SignalP"/>
    </source>
</evidence>
<dbReference type="OrthoDB" id="9783269at2"/>
<keyword evidence="1" id="KW-0378">Hydrolase</keyword>
<keyword evidence="4" id="KW-0732">Signal</keyword>
<dbReference type="InterPro" id="IPR051695">
    <property type="entry name" value="Phosphoglycerate_Mutase"/>
</dbReference>
<dbReference type="SUPFAM" id="SSF53254">
    <property type="entry name" value="Phosphoglycerate mutase-like"/>
    <property type="match status" value="1"/>
</dbReference>
<dbReference type="GO" id="GO:0005829">
    <property type="term" value="C:cytosol"/>
    <property type="evidence" value="ECO:0007669"/>
    <property type="project" value="TreeGrafter"/>
</dbReference>
<evidence type="ECO:0000256" key="3">
    <source>
        <dbReference type="PIRSR" id="PIRSR613078-2"/>
    </source>
</evidence>
<dbReference type="PANTHER" id="PTHR46517">
    <property type="entry name" value="FRUCTOSE-2,6-BISPHOSPHATASE TIGAR"/>
    <property type="match status" value="1"/>
</dbReference>
<dbReference type="GO" id="GO:0045820">
    <property type="term" value="P:negative regulation of glycolytic process"/>
    <property type="evidence" value="ECO:0007669"/>
    <property type="project" value="TreeGrafter"/>
</dbReference>
<dbReference type="CDD" id="cd07067">
    <property type="entry name" value="HP_PGM_like"/>
    <property type="match status" value="1"/>
</dbReference>
<dbReference type="InterPro" id="IPR013078">
    <property type="entry name" value="His_Pase_superF_clade-1"/>
</dbReference>
<dbReference type="PROSITE" id="PS00175">
    <property type="entry name" value="PG_MUTASE"/>
    <property type="match status" value="1"/>
</dbReference>
<keyword evidence="6" id="KW-1185">Reference proteome</keyword>
<dbReference type="SMART" id="SM00855">
    <property type="entry name" value="PGAM"/>
    <property type="match status" value="1"/>
</dbReference>
<name>A0A506V5B7_9GAMM</name>
<feature type="binding site" evidence="3">
    <location>
        <position position="90"/>
    </location>
    <ligand>
        <name>substrate</name>
    </ligand>
</feature>
<protein>
    <submittedName>
        <fullName evidence="5">Histidine phosphatase family protein</fullName>
    </submittedName>
</protein>
<evidence type="ECO:0000256" key="1">
    <source>
        <dbReference type="ARBA" id="ARBA00022801"/>
    </source>
</evidence>
<dbReference type="EMBL" id="VHQI01000011">
    <property type="protein sequence ID" value="TPW40847.1"/>
    <property type="molecule type" value="Genomic_DNA"/>
</dbReference>
<dbReference type="Gene3D" id="3.40.50.1240">
    <property type="entry name" value="Phosphoglycerate mutase-like"/>
    <property type="match status" value="1"/>
</dbReference>
<comment type="caution">
    <text evidence="5">The sequence shown here is derived from an EMBL/GenBank/DDBJ whole genome shotgun (WGS) entry which is preliminary data.</text>
</comment>
<feature type="active site" description="Tele-phosphohistidine intermediate" evidence="2">
    <location>
        <position position="41"/>
    </location>
</feature>
<accession>A0A506V5B7</accession>
<dbReference type="PANTHER" id="PTHR46517:SF1">
    <property type="entry name" value="FRUCTOSE-2,6-BISPHOSPHATASE TIGAR"/>
    <property type="match status" value="1"/>
</dbReference>
<dbReference type="Proteomes" id="UP000319523">
    <property type="component" value="Unassembled WGS sequence"/>
</dbReference>
<evidence type="ECO:0000256" key="2">
    <source>
        <dbReference type="PIRSR" id="PIRSR613078-1"/>
    </source>
</evidence>
<evidence type="ECO:0000313" key="5">
    <source>
        <dbReference type="EMBL" id="TPW40847.1"/>
    </source>
</evidence>
<sequence>MKKWLIAFALLFSTGSVWSTEPIPASTPENSDAITIWLARHGETWLNRFGHAQGWADTPLTAEGKETTRYLGEGLKGIPFDSFYTSDAGRQRETMQIVIKQAGLQASQVRELTGLREVFFGSFEGAPDEVMQDAGARKMGLSGRDGLFAQLKAGAFSIDRYIDGIAAADPQGYAENFSQVKSRTQQALHTIIANAKQNGEKNVLVVSSGMALMVMISDLTDDPRKNHPLANAAVIKMTYQNGKFNVTELGTQRYINEGKRALDKNSARQAKTL</sequence>
<dbReference type="AlphaFoldDB" id="A0A506V5B7"/>
<feature type="chain" id="PRO_5021288641" evidence="4">
    <location>
        <begin position="20"/>
        <end position="273"/>
    </location>
</feature>
<dbReference type="GO" id="GO:0004331">
    <property type="term" value="F:fructose-2,6-bisphosphate 2-phosphatase activity"/>
    <property type="evidence" value="ECO:0007669"/>
    <property type="project" value="TreeGrafter"/>
</dbReference>